<sequence>MATLTSELLRPVHAAQALDEAALLRYAAAHVPGFPAPAPSLALTQFGHGQSNPTYCIQAAAPGGEARRYVLRKKPAGAILQSAHAVEREFQVRPRSSSASVPTSVPAGLLLLPLPVPDFS</sequence>
<dbReference type="SUPFAM" id="SSF56112">
    <property type="entry name" value="Protein kinase-like (PK-like)"/>
    <property type="match status" value="1"/>
</dbReference>
<dbReference type="InterPro" id="IPR011009">
    <property type="entry name" value="Kinase-like_dom_sf"/>
</dbReference>
<protein>
    <recommendedName>
        <fullName evidence="3">Aminoglycoside phosphotransferase domain-containing protein</fullName>
    </recommendedName>
</protein>
<dbReference type="Gramene" id="AET2Gv20220300.14">
    <property type="protein sequence ID" value="AET2Gv20220300.14"/>
    <property type="gene ID" value="AET2Gv20220300"/>
</dbReference>
<reference evidence="1" key="4">
    <citation type="submission" date="2019-03" db="UniProtKB">
        <authorList>
            <consortium name="EnsemblPlants"/>
        </authorList>
    </citation>
    <scope>IDENTIFICATION</scope>
</reference>
<organism evidence="1 2">
    <name type="scientific">Aegilops tauschii subsp. strangulata</name>
    <name type="common">Goatgrass</name>
    <dbReference type="NCBI Taxonomy" id="200361"/>
    <lineage>
        <taxon>Eukaryota</taxon>
        <taxon>Viridiplantae</taxon>
        <taxon>Streptophyta</taxon>
        <taxon>Embryophyta</taxon>
        <taxon>Tracheophyta</taxon>
        <taxon>Spermatophyta</taxon>
        <taxon>Magnoliopsida</taxon>
        <taxon>Liliopsida</taxon>
        <taxon>Poales</taxon>
        <taxon>Poaceae</taxon>
        <taxon>BOP clade</taxon>
        <taxon>Pooideae</taxon>
        <taxon>Triticodae</taxon>
        <taxon>Triticeae</taxon>
        <taxon>Triticinae</taxon>
        <taxon>Aegilops</taxon>
    </lineage>
</organism>
<reference evidence="2" key="1">
    <citation type="journal article" date="2014" name="Science">
        <title>Ancient hybridizations among the ancestral genomes of bread wheat.</title>
        <authorList>
            <consortium name="International Wheat Genome Sequencing Consortium,"/>
            <person name="Marcussen T."/>
            <person name="Sandve S.R."/>
            <person name="Heier L."/>
            <person name="Spannagl M."/>
            <person name="Pfeifer M."/>
            <person name="Jakobsen K.S."/>
            <person name="Wulff B.B."/>
            <person name="Steuernagel B."/>
            <person name="Mayer K.F."/>
            <person name="Olsen O.A."/>
        </authorList>
    </citation>
    <scope>NUCLEOTIDE SEQUENCE [LARGE SCALE GENOMIC DNA]</scope>
    <source>
        <strain evidence="2">cv. AL8/78</strain>
    </source>
</reference>
<accession>A0A453APS9</accession>
<reference evidence="1" key="5">
    <citation type="journal article" date="2021" name="G3 (Bethesda)">
        <title>Aegilops tauschii genome assembly Aet v5.0 features greater sequence contiguity and improved annotation.</title>
        <authorList>
            <person name="Wang L."/>
            <person name="Zhu T."/>
            <person name="Rodriguez J.C."/>
            <person name="Deal K.R."/>
            <person name="Dubcovsky J."/>
            <person name="McGuire P.E."/>
            <person name="Lux T."/>
            <person name="Spannagl M."/>
            <person name="Mayer K.F.X."/>
            <person name="Baldrich P."/>
            <person name="Meyers B.C."/>
            <person name="Huo N."/>
            <person name="Gu Y.Q."/>
            <person name="Zhou H."/>
            <person name="Devos K.M."/>
            <person name="Bennetzen J.L."/>
            <person name="Unver T."/>
            <person name="Budak H."/>
            <person name="Gulick P.J."/>
            <person name="Galiba G."/>
            <person name="Kalapos B."/>
            <person name="Nelson D.R."/>
            <person name="Li P."/>
            <person name="You F.M."/>
            <person name="Luo M.C."/>
            <person name="Dvorak J."/>
        </authorList>
    </citation>
    <scope>NUCLEOTIDE SEQUENCE [LARGE SCALE GENOMIC DNA]</scope>
    <source>
        <strain evidence="1">cv. AL8/78</strain>
    </source>
</reference>
<dbReference type="EnsemblPlants" id="AET2Gv20220300.14">
    <property type="protein sequence ID" value="AET2Gv20220300.14"/>
    <property type="gene ID" value="AET2Gv20220300"/>
</dbReference>
<reference evidence="1" key="3">
    <citation type="journal article" date="2017" name="Nature">
        <title>Genome sequence of the progenitor of the wheat D genome Aegilops tauschii.</title>
        <authorList>
            <person name="Luo M.C."/>
            <person name="Gu Y.Q."/>
            <person name="Puiu D."/>
            <person name="Wang H."/>
            <person name="Twardziok S.O."/>
            <person name="Deal K.R."/>
            <person name="Huo N."/>
            <person name="Zhu T."/>
            <person name="Wang L."/>
            <person name="Wang Y."/>
            <person name="McGuire P.E."/>
            <person name="Liu S."/>
            <person name="Long H."/>
            <person name="Ramasamy R.K."/>
            <person name="Rodriguez J.C."/>
            <person name="Van S.L."/>
            <person name="Yuan L."/>
            <person name="Wang Z."/>
            <person name="Xia Z."/>
            <person name="Xiao L."/>
            <person name="Anderson O.D."/>
            <person name="Ouyang S."/>
            <person name="Liang Y."/>
            <person name="Zimin A.V."/>
            <person name="Pertea G."/>
            <person name="Qi P."/>
            <person name="Bennetzen J.L."/>
            <person name="Dai X."/>
            <person name="Dawson M.W."/>
            <person name="Muller H.G."/>
            <person name="Kugler K."/>
            <person name="Rivarola-Duarte L."/>
            <person name="Spannagl M."/>
            <person name="Mayer K.F.X."/>
            <person name="Lu F.H."/>
            <person name="Bevan M.W."/>
            <person name="Leroy P."/>
            <person name="Li P."/>
            <person name="You F.M."/>
            <person name="Sun Q."/>
            <person name="Liu Z."/>
            <person name="Lyons E."/>
            <person name="Wicker T."/>
            <person name="Salzberg S.L."/>
            <person name="Devos K.M."/>
            <person name="Dvorak J."/>
        </authorList>
    </citation>
    <scope>NUCLEOTIDE SEQUENCE [LARGE SCALE GENOMIC DNA]</scope>
    <source>
        <strain evidence="1">cv. AL8/78</strain>
    </source>
</reference>
<dbReference type="AlphaFoldDB" id="A0A453APS9"/>
<evidence type="ECO:0008006" key="3">
    <source>
        <dbReference type="Google" id="ProtNLM"/>
    </source>
</evidence>
<evidence type="ECO:0000313" key="1">
    <source>
        <dbReference type="EnsemblPlants" id="AET2Gv20220300.14"/>
    </source>
</evidence>
<keyword evidence="2" id="KW-1185">Reference proteome</keyword>
<reference evidence="2" key="2">
    <citation type="journal article" date="2017" name="Nat. Plants">
        <title>The Aegilops tauschii genome reveals multiple impacts of transposons.</title>
        <authorList>
            <person name="Zhao G."/>
            <person name="Zou C."/>
            <person name="Li K."/>
            <person name="Wang K."/>
            <person name="Li T."/>
            <person name="Gao L."/>
            <person name="Zhang X."/>
            <person name="Wang H."/>
            <person name="Yang Z."/>
            <person name="Liu X."/>
            <person name="Jiang W."/>
            <person name="Mao L."/>
            <person name="Kong X."/>
            <person name="Jiao Y."/>
            <person name="Jia J."/>
        </authorList>
    </citation>
    <scope>NUCLEOTIDE SEQUENCE [LARGE SCALE GENOMIC DNA]</scope>
    <source>
        <strain evidence="2">cv. AL8/78</strain>
    </source>
</reference>
<dbReference type="Proteomes" id="UP000015105">
    <property type="component" value="Chromosome 2D"/>
</dbReference>
<evidence type="ECO:0000313" key="2">
    <source>
        <dbReference type="Proteomes" id="UP000015105"/>
    </source>
</evidence>
<proteinExistence type="predicted"/>
<name>A0A453APS9_AEGTS</name>
<dbReference type="Gene3D" id="3.30.200.20">
    <property type="entry name" value="Phosphorylase Kinase, domain 1"/>
    <property type="match status" value="1"/>
</dbReference>